<dbReference type="OrthoDB" id="8019685at2"/>
<dbReference type="AlphaFoldDB" id="A0A2U8VQD8"/>
<organism evidence="1 2">
    <name type="scientific">Methylobacterium radiodurans</name>
    <dbReference type="NCBI Taxonomy" id="2202828"/>
    <lineage>
        <taxon>Bacteria</taxon>
        <taxon>Pseudomonadati</taxon>
        <taxon>Pseudomonadota</taxon>
        <taxon>Alphaproteobacteria</taxon>
        <taxon>Hyphomicrobiales</taxon>
        <taxon>Methylobacteriaceae</taxon>
        <taxon>Methylobacterium</taxon>
    </lineage>
</organism>
<sequence>MLAAGASAAEPMTIPTAAAGVAAPLCTVGQPCTFAAPVFACDYAGAEKIALAGPATGSEIGAGLVREKSCQTVTAGRPLATETTNSGLIVYLTEVGQHLGYMPVGVFAPAATVASPKADREVPLRVTTRLADFTVSAGRAPFARAVSLTGQMAEAAVGIFRAGPAERRDFCSSYAGSEPAALRSCLSDFPDYEVQGRANCTTRVVTVRDRTYRLFARPTTFPSDSHLDASRRWIWRNVASDEWLDGSVVSGEDTVDSTFDALCPGRRPDAERGLVYRDPQATYPSELRGRWFDNQRACADPGRIAEDYEDHSVMVISERERSGNRQFEFPQRINAVRRLGPQAWQIAGSHRIDVQDVPEIFGTATYTLTRDGLLLAQEGETSKWVKCR</sequence>
<dbReference type="EMBL" id="CP029551">
    <property type="protein sequence ID" value="AWN35959.1"/>
    <property type="molecule type" value="Genomic_DNA"/>
</dbReference>
<keyword evidence="2" id="KW-1185">Reference proteome</keyword>
<dbReference type="KEGG" id="meti:DK427_09630"/>
<evidence type="ECO:0000313" key="2">
    <source>
        <dbReference type="Proteomes" id="UP000246058"/>
    </source>
</evidence>
<proteinExistence type="predicted"/>
<reference evidence="1 2" key="1">
    <citation type="submission" date="2018-05" db="EMBL/GenBank/DDBJ databases">
        <title>Complete Genome Sequence of Methylobacterium sp. 17Sr1-43.</title>
        <authorList>
            <person name="Srinivasan S."/>
        </authorList>
    </citation>
    <scope>NUCLEOTIDE SEQUENCE [LARGE SCALE GENOMIC DNA]</scope>
    <source>
        <strain evidence="1 2">17Sr1-43</strain>
    </source>
</reference>
<name>A0A2U8VQD8_9HYPH</name>
<gene>
    <name evidence="1" type="ORF">DK427_09630</name>
</gene>
<accession>A0A2U8VQD8</accession>
<protein>
    <submittedName>
        <fullName evidence="1">Uncharacterized protein</fullName>
    </submittedName>
</protein>
<evidence type="ECO:0000313" key="1">
    <source>
        <dbReference type="EMBL" id="AWN35959.1"/>
    </source>
</evidence>
<dbReference type="Proteomes" id="UP000246058">
    <property type="component" value="Chromosome"/>
</dbReference>